<name>A0AAN5MHI1_MORMO</name>
<reference evidence="1" key="1">
    <citation type="journal article" date="2018" name="Genome Biol.">
        <title>SKESA: strategic k-mer extension for scrupulous assemblies.</title>
        <authorList>
            <person name="Souvorov A."/>
            <person name="Agarwala R."/>
            <person name="Lipman D.J."/>
        </authorList>
    </citation>
    <scope>NUCLEOTIDE SEQUENCE</scope>
    <source>
        <strain evidence="1">Morganella morganii ARLG-3209</strain>
    </source>
</reference>
<evidence type="ECO:0000313" key="2">
    <source>
        <dbReference type="Proteomes" id="UP000865968"/>
    </source>
</evidence>
<gene>
    <name evidence="1" type="ORF">I8608_003149</name>
</gene>
<evidence type="ECO:0008006" key="3">
    <source>
        <dbReference type="Google" id="ProtNLM"/>
    </source>
</evidence>
<dbReference type="AlphaFoldDB" id="A0AAN5MHI1"/>
<accession>A0AAN5MHI1</accession>
<protein>
    <recommendedName>
        <fullName evidence="3">DUF2384 domain-containing protein</fullName>
    </recommendedName>
</protein>
<sequence length="225" mass="24331">MNAITQYPGVSALVGTPQEIKQYLGKSKADSVLVVSVSQQENPGCIRCLFDNLTAIACSMADVLSQEPEKQALEKIVSALLPPEPVPPALLKEAAMLARARKAVLESGHWLTAADIAGLAGFSTTNPAAQPNKWKKQGRIFAVRHNNADYFPDYALDQRAGFRPLKTMAPVIEILSSQKDAWGMAYWFMSLNSFLGGQRPQDLLLSAPEKVIAAAQDEINGVTHG</sequence>
<proteinExistence type="predicted"/>
<organism evidence="1 2">
    <name type="scientific">Morganella morganii</name>
    <name type="common">Proteus morganii</name>
    <dbReference type="NCBI Taxonomy" id="582"/>
    <lineage>
        <taxon>Bacteria</taxon>
        <taxon>Pseudomonadati</taxon>
        <taxon>Pseudomonadota</taxon>
        <taxon>Gammaproteobacteria</taxon>
        <taxon>Enterobacterales</taxon>
        <taxon>Morganellaceae</taxon>
        <taxon>Morganella</taxon>
    </lineage>
</organism>
<comment type="caution">
    <text evidence="1">The sequence shown here is derived from an EMBL/GenBank/DDBJ whole genome shotgun (WGS) entry which is preliminary data.</text>
</comment>
<reference evidence="1" key="2">
    <citation type="submission" date="2020-10" db="EMBL/GenBank/DDBJ databases">
        <authorList>
            <consortium name="NCBI Pathogen Detection Project"/>
        </authorList>
    </citation>
    <scope>NUCLEOTIDE SEQUENCE</scope>
    <source>
        <strain evidence="1">Morganella morganii ARLG-3209</strain>
    </source>
</reference>
<evidence type="ECO:0000313" key="1">
    <source>
        <dbReference type="EMBL" id="HAT3810256.1"/>
    </source>
</evidence>
<dbReference type="EMBL" id="DACSWI010000010">
    <property type="protein sequence ID" value="HAT3810256.1"/>
    <property type="molecule type" value="Genomic_DNA"/>
</dbReference>
<dbReference type="Proteomes" id="UP000865968">
    <property type="component" value="Unassembled WGS sequence"/>
</dbReference>